<reference evidence="1 2" key="1">
    <citation type="submission" date="2014-06" db="EMBL/GenBank/DDBJ databases">
        <title>Evolutionary Origins and Diversification of the Mycorrhizal Mutualists.</title>
        <authorList>
            <consortium name="DOE Joint Genome Institute"/>
            <consortium name="Mycorrhizal Genomics Consortium"/>
            <person name="Kohler A."/>
            <person name="Kuo A."/>
            <person name="Nagy L.G."/>
            <person name="Floudas D."/>
            <person name="Copeland A."/>
            <person name="Barry K.W."/>
            <person name="Cichocki N."/>
            <person name="Veneault-Fourrey C."/>
            <person name="LaButti K."/>
            <person name="Lindquist E.A."/>
            <person name="Lipzen A."/>
            <person name="Lundell T."/>
            <person name="Morin E."/>
            <person name="Murat C."/>
            <person name="Riley R."/>
            <person name="Ohm R."/>
            <person name="Sun H."/>
            <person name="Tunlid A."/>
            <person name="Henrissat B."/>
            <person name="Grigoriev I.V."/>
            <person name="Hibbett D.S."/>
            <person name="Martin F."/>
        </authorList>
    </citation>
    <scope>NUCLEOTIDE SEQUENCE [LARGE SCALE GENOMIC DNA]</scope>
    <source>
        <strain evidence="1 2">SS14</strain>
    </source>
</reference>
<dbReference type="Proteomes" id="UP000054279">
    <property type="component" value="Unassembled WGS sequence"/>
</dbReference>
<name>A0A0C9TWG6_SPHS4</name>
<dbReference type="OrthoDB" id="3254408at2759"/>
<organism evidence="1 2">
    <name type="scientific">Sphaerobolus stellatus (strain SS14)</name>
    <dbReference type="NCBI Taxonomy" id="990650"/>
    <lineage>
        <taxon>Eukaryota</taxon>
        <taxon>Fungi</taxon>
        <taxon>Dikarya</taxon>
        <taxon>Basidiomycota</taxon>
        <taxon>Agaricomycotina</taxon>
        <taxon>Agaricomycetes</taxon>
        <taxon>Phallomycetidae</taxon>
        <taxon>Geastrales</taxon>
        <taxon>Sphaerobolaceae</taxon>
        <taxon>Sphaerobolus</taxon>
    </lineage>
</organism>
<evidence type="ECO:0000313" key="1">
    <source>
        <dbReference type="EMBL" id="KIJ26179.1"/>
    </source>
</evidence>
<evidence type="ECO:0000313" key="2">
    <source>
        <dbReference type="Proteomes" id="UP000054279"/>
    </source>
</evidence>
<protein>
    <submittedName>
        <fullName evidence="1">Uncharacterized protein</fullName>
    </submittedName>
</protein>
<sequence>MTWSETILEQFELVNRFTTDESEYYGPYNTLLIDLFPHIEHFQVAPQFKGPITPGSVDFTVVYIIMKRKVPVLFIEVKPFNHFEKDSTRAEADDQMRRKFRDFRSASLPLPKLFGISALGTRFSVYEYIIETRALLPPSILPDPMTVNEVAPKERWNYQLLEPAGEAKFREVVADVKAMAESIGNCEPLPFLAPISGNLHRLSEFYVRKIRERQLEWSYELDGFSSGTSPALGIAMLLRKEGEEVDGHAGRLADTVLAVRFQGIHSKSDSDRFYS</sequence>
<dbReference type="AlphaFoldDB" id="A0A0C9TWG6"/>
<accession>A0A0C9TWG6</accession>
<dbReference type="EMBL" id="KN837381">
    <property type="protein sequence ID" value="KIJ26179.1"/>
    <property type="molecule type" value="Genomic_DNA"/>
</dbReference>
<keyword evidence="2" id="KW-1185">Reference proteome</keyword>
<dbReference type="HOGENOM" id="CLU_085786_1_0_1"/>
<proteinExistence type="predicted"/>
<gene>
    <name evidence="1" type="ORF">M422DRAFT_272812</name>
</gene>